<name>A0A412GNV0_9BACT</name>
<dbReference type="Gene3D" id="2.40.170.20">
    <property type="entry name" value="TonB-dependent receptor, beta-barrel domain"/>
    <property type="match status" value="1"/>
</dbReference>
<evidence type="ECO:0000313" key="10">
    <source>
        <dbReference type="Proteomes" id="UP000285864"/>
    </source>
</evidence>
<comment type="caution">
    <text evidence="9">The sequence shown here is derived from an EMBL/GenBank/DDBJ whole genome shotgun (WGS) entry which is preliminary data.</text>
</comment>
<evidence type="ECO:0000256" key="3">
    <source>
        <dbReference type="ARBA" id="ARBA00022452"/>
    </source>
</evidence>
<evidence type="ECO:0000256" key="6">
    <source>
        <dbReference type="ARBA" id="ARBA00023237"/>
    </source>
</evidence>
<evidence type="ECO:0000256" key="5">
    <source>
        <dbReference type="ARBA" id="ARBA00023136"/>
    </source>
</evidence>
<evidence type="ECO:0000313" key="9">
    <source>
        <dbReference type="EMBL" id="RGR96550.1"/>
    </source>
</evidence>
<dbReference type="InterPro" id="IPR036942">
    <property type="entry name" value="Beta-barrel_TonB_sf"/>
</dbReference>
<evidence type="ECO:0000259" key="8">
    <source>
        <dbReference type="Pfam" id="PF07715"/>
    </source>
</evidence>
<dbReference type="RefSeq" id="WP_118484269.1">
    <property type="nucleotide sequence ID" value="NZ_CAUELD010000017.1"/>
</dbReference>
<dbReference type="AlphaFoldDB" id="A0A412GNV0"/>
<keyword evidence="5 7" id="KW-0472">Membrane</keyword>
<accession>A0A412GNV0</accession>
<protein>
    <recommendedName>
        <fullName evidence="8">TonB-dependent receptor plug domain-containing protein</fullName>
    </recommendedName>
</protein>
<evidence type="ECO:0000256" key="7">
    <source>
        <dbReference type="PROSITE-ProRule" id="PRU01360"/>
    </source>
</evidence>
<comment type="subcellular location">
    <subcellularLocation>
        <location evidence="1 7">Cell outer membrane</location>
        <topology evidence="1 7">Multi-pass membrane protein</topology>
    </subcellularLocation>
</comment>
<comment type="similarity">
    <text evidence="7">Belongs to the TonB-dependent receptor family.</text>
</comment>
<dbReference type="Gene3D" id="2.170.130.10">
    <property type="entry name" value="TonB-dependent receptor, plug domain"/>
    <property type="match status" value="1"/>
</dbReference>
<dbReference type="NCBIfam" id="TIGR04057">
    <property type="entry name" value="SusC_RagA_signa"/>
    <property type="match status" value="1"/>
</dbReference>
<dbReference type="InterPro" id="IPR012910">
    <property type="entry name" value="Plug_dom"/>
</dbReference>
<dbReference type="SUPFAM" id="SSF56935">
    <property type="entry name" value="Porins"/>
    <property type="match status" value="1"/>
</dbReference>
<evidence type="ECO:0000256" key="2">
    <source>
        <dbReference type="ARBA" id="ARBA00022448"/>
    </source>
</evidence>
<keyword evidence="2 7" id="KW-0813">Transport</keyword>
<evidence type="ECO:0000256" key="1">
    <source>
        <dbReference type="ARBA" id="ARBA00004571"/>
    </source>
</evidence>
<keyword evidence="4 7" id="KW-0812">Transmembrane</keyword>
<organism evidence="9 10">
    <name type="scientific">Phocaeicola coprocola</name>
    <dbReference type="NCBI Taxonomy" id="310298"/>
    <lineage>
        <taxon>Bacteria</taxon>
        <taxon>Pseudomonadati</taxon>
        <taxon>Bacteroidota</taxon>
        <taxon>Bacteroidia</taxon>
        <taxon>Bacteroidales</taxon>
        <taxon>Bacteroidaceae</taxon>
        <taxon>Phocaeicola</taxon>
    </lineage>
</organism>
<reference evidence="9 10" key="1">
    <citation type="submission" date="2018-08" db="EMBL/GenBank/DDBJ databases">
        <title>A genome reference for cultivated species of the human gut microbiota.</title>
        <authorList>
            <person name="Zou Y."/>
            <person name="Xue W."/>
            <person name="Luo G."/>
        </authorList>
    </citation>
    <scope>NUCLEOTIDE SEQUENCE [LARGE SCALE GENOMIC DNA]</scope>
    <source>
        <strain evidence="9 10">AF24-2</strain>
    </source>
</reference>
<keyword evidence="10" id="KW-1185">Reference proteome</keyword>
<keyword evidence="3 7" id="KW-1134">Transmembrane beta strand</keyword>
<proteinExistence type="inferred from homology"/>
<dbReference type="Proteomes" id="UP000285864">
    <property type="component" value="Unassembled WGS sequence"/>
</dbReference>
<sequence>MKSDNQVLDDVVVIGYGSKNRKSLTSSISSVKKDDLNKLSKTSSTVQDMLGGTIKGVLVTQNSGEPGATMTVNVRGITSPYPISTSLTANNAPLYVIDGVPMFVDSNALNPLMNIAPNDIESIDILKDALATAIYGSRGANGVIIVTTKNGRKGEKATVEAGYTLSIANPVKVFEPLNNQEFRSLQEEILRNTMDAYNYDMANFTMTTQYSMMYDPTILMAYGNFEVDWNTLMYTKFLGLNESAFGKENINWEDETRNKNAITNQYNVSVRGGSEKTDYSFAFNAIDQEGLYKNDNLETYSGRLSVNTDITKRIRMGALLSYSYSKRTSPSQESIMAPDTHPWLVRPDLPVYDENGDYTRLDKGSLYFMPSGYVSGPNPVALLNRKAKYESDQFMGNVYVDIELLRNLKFHSDFTLASYNYDNSYFSPSYLQEIWVGSPYYAQLTTNNSKYVSTSINFRLDYNYHTGEHLFGAMAGYGADRSRSTGGTNMYQGFRMMIIWIMWVQHSLY</sequence>
<keyword evidence="6 7" id="KW-0998">Cell outer membrane</keyword>
<dbReference type="PROSITE" id="PS52016">
    <property type="entry name" value="TONB_DEPENDENT_REC_3"/>
    <property type="match status" value="1"/>
</dbReference>
<dbReference type="EMBL" id="QRUU01000027">
    <property type="protein sequence ID" value="RGR96550.1"/>
    <property type="molecule type" value="Genomic_DNA"/>
</dbReference>
<dbReference type="GO" id="GO:0009279">
    <property type="term" value="C:cell outer membrane"/>
    <property type="evidence" value="ECO:0007669"/>
    <property type="project" value="UniProtKB-SubCell"/>
</dbReference>
<dbReference type="Pfam" id="PF07715">
    <property type="entry name" value="Plug"/>
    <property type="match status" value="1"/>
</dbReference>
<feature type="domain" description="TonB-dependent receptor plug" evidence="8">
    <location>
        <begin position="22"/>
        <end position="143"/>
    </location>
</feature>
<evidence type="ECO:0000256" key="4">
    <source>
        <dbReference type="ARBA" id="ARBA00022692"/>
    </source>
</evidence>
<dbReference type="InterPro" id="IPR023997">
    <property type="entry name" value="TonB-dep_OMP_SusC/RagA_CS"/>
</dbReference>
<gene>
    <name evidence="9" type="ORF">DWY20_07650</name>
</gene>
<dbReference type="InterPro" id="IPR037066">
    <property type="entry name" value="Plug_dom_sf"/>
</dbReference>
<dbReference type="InterPro" id="IPR039426">
    <property type="entry name" value="TonB-dep_rcpt-like"/>
</dbReference>